<evidence type="ECO:0000256" key="1">
    <source>
        <dbReference type="ARBA" id="ARBA00022679"/>
    </source>
</evidence>
<dbReference type="RefSeq" id="WP_203662450.1">
    <property type="nucleotide sequence ID" value="NZ_BAAAZM010000017.1"/>
</dbReference>
<dbReference type="InterPro" id="IPR027417">
    <property type="entry name" value="P-loop_NTPase"/>
</dbReference>
<gene>
    <name evidence="2" type="ORF">Aru02nite_55090</name>
</gene>
<evidence type="ECO:0000313" key="3">
    <source>
        <dbReference type="Proteomes" id="UP000612808"/>
    </source>
</evidence>
<dbReference type="Gene3D" id="3.40.50.300">
    <property type="entry name" value="P-loop containing nucleotide triphosphate hydrolases"/>
    <property type="match status" value="1"/>
</dbReference>
<proteinExistence type="predicted"/>
<keyword evidence="3" id="KW-1185">Reference proteome</keyword>
<accession>A0A8J3JA19</accession>
<sequence>MSMKRSINQVLRRTTGYEIVRKGTGARRVVQAQRQLRSPVFVLSSIRSGSTLLRVMLGSHSEIFAPHEMHLGNIQANADSWFAEAAVQEAGLDEQELTHMMWDAMLARMLRDSGKSVLVEKTPYHVFLYRKIAATWPDARFVFLLRHPGSIHQSWQEAHPSMSADEVTADVLRYVKGVEQARTDLPGLDVTYEELVSDPEGQTRRLCAFLGVAWEPEMVEYGKRGHTRFRRGLGDWSGKIRSGRPQEGRALPSLDEVPAELRPYCEKWGY</sequence>
<dbReference type="Proteomes" id="UP000612808">
    <property type="component" value="Unassembled WGS sequence"/>
</dbReference>
<dbReference type="PANTHER" id="PTHR12788">
    <property type="entry name" value="PROTEIN-TYROSINE SULFOTRANSFERASE 2"/>
    <property type="match status" value="1"/>
</dbReference>
<protein>
    <submittedName>
        <fullName evidence="2">Sulfotransferase family protein</fullName>
    </submittedName>
</protein>
<dbReference type="InterPro" id="IPR026634">
    <property type="entry name" value="TPST-like"/>
</dbReference>
<dbReference type="GO" id="GO:0008476">
    <property type="term" value="F:protein-tyrosine sulfotransferase activity"/>
    <property type="evidence" value="ECO:0007669"/>
    <property type="project" value="InterPro"/>
</dbReference>
<comment type="caution">
    <text evidence="2">The sequence shown here is derived from an EMBL/GenBank/DDBJ whole genome shotgun (WGS) entry which is preliminary data.</text>
</comment>
<name>A0A8J3JA19_9ACTN</name>
<dbReference type="PANTHER" id="PTHR12788:SF10">
    <property type="entry name" value="PROTEIN-TYROSINE SULFOTRANSFERASE"/>
    <property type="match status" value="1"/>
</dbReference>
<organism evidence="2 3">
    <name type="scientific">Actinocatenispora rupis</name>
    <dbReference type="NCBI Taxonomy" id="519421"/>
    <lineage>
        <taxon>Bacteria</taxon>
        <taxon>Bacillati</taxon>
        <taxon>Actinomycetota</taxon>
        <taxon>Actinomycetes</taxon>
        <taxon>Micromonosporales</taxon>
        <taxon>Micromonosporaceae</taxon>
        <taxon>Actinocatenispora</taxon>
    </lineage>
</organism>
<dbReference type="EMBL" id="BOMB01000032">
    <property type="protein sequence ID" value="GID14620.1"/>
    <property type="molecule type" value="Genomic_DNA"/>
</dbReference>
<evidence type="ECO:0000313" key="2">
    <source>
        <dbReference type="EMBL" id="GID14620.1"/>
    </source>
</evidence>
<reference evidence="2" key="1">
    <citation type="submission" date="2021-01" db="EMBL/GenBank/DDBJ databases">
        <title>Whole genome shotgun sequence of Actinocatenispora rupis NBRC 107355.</title>
        <authorList>
            <person name="Komaki H."/>
            <person name="Tamura T."/>
        </authorList>
    </citation>
    <scope>NUCLEOTIDE SEQUENCE</scope>
    <source>
        <strain evidence="2">NBRC 107355</strain>
    </source>
</reference>
<dbReference type="SUPFAM" id="SSF52540">
    <property type="entry name" value="P-loop containing nucleoside triphosphate hydrolases"/>
    <property type="match status" value="1"/>
</dbReference>
<dbReference type="Pfam" id="PF13469">
    <property type="entry name" value="Sulfotransfer_3"/>
    <property type="match status" value="1"/>
</dbReference>
<dbReference type="AlphaFoldDB" id="A0A8J3JA19"/>
<keyword evidence="1" id="KW-0808">Transferase</keyword>